<protein>
    <recommendedName>
        <fullName evidence="8">Rhodopsin domain-containing protein</fullName>
    </recommendedName>
</protein>
<feature type="region of interest" description="Disordered" evidence="6">
    <location>
        <begin position="284"/>
        <end position="325"/>
    </location>
</feature>
<feature type="compositionally biased region" description="Low complexity" evidence="6">
    <location>
        <begin position="287"/>
        <end position="299"/>
    </location>
</feature>
<feature type="transmembrane region" description="Helical" evidence="7">
    <location>
        <begin position="134"/>
        <end position="157"/>
    </location>
</feature>
<sequence length="325" mass="36228">MSSSHSEHDATPDPGGDLSAVVIACALVSLAISAIAVAARFYTRIVIVRVLAAEDWFIFAAWVLSDANTSFCLLEAKSALGHHASDLAPHDFLEWGRASWLTTLFYQLSLACSKVSILLLYIQILTYNYARRAAYFVLAIVVIYNVAGFISSMTLCVPIQAQWDKSVKGKCHTQPRYMWLFINLHIATDFLIFLLPIPVVLRMSARLGQKLILLFIFSLGLLICIISILRAVWINALFKSKDPSWDFVAVSNWNSIEVNTAIVCVCLLVTKPLFVKLWERVRPKPPTTTSETASSSTTSDRLDSGPRRPVYPSSREQLFEQKLPG</sequence>
<evidence type="ECO:0000256" key="4">
    <source>
        <dbReference type="ARBA" id="ARBA00023136"/>
    </source>
</evidence>
<keyword evidence="2 7" id="KW-0812">Transmembrane</keyword>
<keyword evidence="4 7" id="KW-0472">Membrane</keyword>
<keyword evidence="10" id="KW-1185">Reference proteome</keyword>
<evidence type="ECO:0000256" key="7">
    <source>
        <dbReference type="SAM" id="Phobius"/>
    </source>
</evidence>
<evidence type="ECO:0000259" key="8">
    <source>
        <dbReference type="Pfam" id="PF20684"/>
    </source>
</evidence>
<comment type="subcellular location">
    <subcellularLocation>
        <location evidence="1">Membrane</location>
        <topology evidence="1">Multi-pass membrane protein</topology>
    </subcellularLocation>
</comment>
<name>A0AAV9HP53_9PEZI</name>
<dbReference type="InterPro" id="IPR052337">
    <property type="entry name" value="SAT4-like"/>
</dbReference>
<evidence type="ECO:0000256" key="6">
    <source>
        <dbReference type="SAM" id="MobiDB-lite"/>
    </source>
</evidence>
<feature type="transmembrane region" description="Helical" evidence="7">
    <location>
        <begin position="20"/>
        <end position="39"/>
    </location>
</feature>
<evidence type="ECO:0000256" key="1">
    <source>
        <dbReference type="ARBA" id="ARBA00004141"/>
    </source>
</evidence>
<feature type="transmembrane region" description="Helical" evidence="7">
    <location>
        <begin position="211"/>
        <end position="233"/>
    </location>
</feature>
<dbReference type="PANTHER" id="PTHR33048">
    <property type="entry name" value="PTH11-LIKE INTEGRAL MEMBRANE PROTEIN (AFU_ORTHOLOGUE AFUA_5G11245)"/>
    <property type="match status" value="1"/>
</dbReference>
<feature type="transmembrane region" description="Helical" evidence="7">
    <location>
        <begin position="177"/>
        <end position="199"/>
    </location>
</feature>
<evidence type="ECO:0000256" key="2">
    <source>
        <dbReference type="ARBA" id="ARBA00022692"/>
    </source>
</evidence>
<gene>
    <name evidence="9" type="ORF">QBC42DRAFT_200817</name>
</gene>
<reference evidence="9" key="1">
    <citation type="journal article" date="2023" name="Mol. Phylogenet. Evol.">
        <title>Genome-scale phylogeny and comparative genomics of the fungal order Sordariales.</title>
        <authorList>
            <person name="Hensen N."/>
            <person name="Bonometti L."/>
            <person name="Westerberg I."/>
            <person name="Brannstrom I.O."/>
            <person name="Guillou S."/>
            <person name="Cros-Aarteil S."/>
            <person name="Calhoun S."/>
            <person name="Haridas S."/>
            <person name="Kuo A."/>
            <person name="Mondo S."/>
            <person name="Pangilinan J."/>
            <person name="Riley R."/>
            <person name="LaButti K."/>
            <person name="Andreopoulos B."/>
            <person name="Lipzen A."/>
            <person name="Chen C."/>
            <person name="Yan M."/>
            <person name="Daum C."/>
            <person name="Ng V."/>
            <person name="Clum A."/>
            <person name="Steindorff A."/>
            <person name="Ohm R.A."/>
            <person name="Martin F."/>
            <person name="Silar P."/>
            <person name="Natvig D.O."/>
            <person name="Lalanne C."/>
            <person name="Gautier V."/>
            <person name="Ament-Velasquez S.L."/>
            <person name="Kruys A."/>
            <person name="Hutchinson M.I."/>
            <person name="Powell A.J."/>
            <person name="Barry K."/>
            <person name="Miller A.N."/>
            <person name="Grigoriev I.V."/>
            <person name="Debuchy R."/>
            <person name="Gladieux P."/>
            <person name="Hiltunen Thoren M."/>
            <person name="Johannesson H."/>
        </authorList>
    </citation>
    <scope>NUCLEOTIDE SEQUENCE</scope>
    <source>
        <strain evidence="9">PSN324</strain>
    </source>
</reference>
<dbReference type="Proteomes" id="UP001321749">
    <property type="component" value="Unassembled WGS sequence"/>
</dbReference>
<evidence type="ECO:0000313" key="9">
    <source>
        <dbReference type="EMBL" id="KAK4462677.1"/>
    </source>
</evidence>
<feature type="transmembrane region" description="Helical" evidence="7">
    <location>
        <begin position="46"/>
        <end position="64"/>
    </location>
</feature>
<accession>A0AAV9HP53</accession>
<keyword evidence="3 7" id="KW-1133">Transmembrane helix</keyword>
<comment type="caution">
    <text evidence="9">The sequence shown here is derived from an EMBL/GenBank/DDBJ whole genome shotgun (WGS) entry which is preliminary data.</text>
</comment>
<dbReference type="PANTHER" id="PTHR33048:SF47">
    <property type="entry name" value="INTEGRAL MEMBRANE PROTEIN-RELATED"/>
    <property type="match status" value="1"/>
</dbReference>
<evidence type="ECO:0000256" key="3">
    <source>
        <dbReference type="ARBA" id="ARBA00022989"/>
    </source>
</evidence>
<dbReference type="InterPro" id="IPR049326">
    <property type="entry name" value="Rhodopsin_dom_fungi"/>
</dbReference>
<comment type="similarity">
    <text evidence="5">Belongs to the SAT4 family.</text>
</comment>
<evidence type="ECO:0000313" key="10">
    <source>
        <dbReference type="Proteomes" id="UP001321749"/>
    </source>
</evidence>
<dbReference type="AlphaFoldDB" id="A0AAV9HP53"/>
<reference evidence="9" key="2">
    <citation type="submission" date="2023-06" db="EMBL/GenBank/DDBJ databases">
        <authorList>
            <consortium name="Lawrence Berkeley National Laboratory"/>
            <person name="Mondo S.J."/>
            <person name="Hensen N."/>
            <person name="Bonometti L."/>
            <person name="Westerberg I."/>
            <person name="Brannstrom I.O."/>
            <person name="Guillou S."/>
            <person name="Cros-Aarteil S."/>
            <person name="Calhoun S."/>
            <person name="Haridas S."/>
            <person name="Kuo A."/>
            <person name="Pangilinan J."/>
            <person name="Riley R."/>
            <person name="Labutti K."/>
            <person name="Andreopoulos B."/>
            <person name="Lipzen A."/>
            <person name="Chen C."/>
            <person name="Yanf M."/>
            <person name="Daum C."/>
            <person name="Ng V."/>
            <person name="Clum A."/>
            <person name="Steindorff A."/>
            <person name="Ohm R."/>
            <person name="Martin F."/>
            <person name="Silar P."/>
            <person name="Natvig D."/>
            <person name="Lalanne C."/>
            <person name="Gautier V."/>
            <person name="Ament-Velasquez S.L."/>
            <person name="Kruys A."/>
            <person name="Hutchinson M.I."/>
            <person name="Powell A.J."/>
            <person name="Barry K."/>
            <person name="Miller A.N."/>
            <person name="Grigoriev I.V."/>
            <person name="Debuchy R."/>
            <person name="Gladieux P."/>
            <person name="Thoren M.H."/>
            <person name="Johannesson H."/>
        </authorList>
    </citation>
    <scope>NUCLEOTIDE SEQUENCE</scope>
    <source>
        <strain evidence="9">PSN324</strain>
    </source>
</reference>
<evidence type="ECO:0000256" key="5">
    <source>
        <dbReference type="ARBA" id="ARBA00038359"/>
    </source>
</evidence>
<organism evidence="9 10">
    <name type="scientific">Cladorrhinum samala</name>
    <dbReference type="NCBI Taxonomy" id="585594"/>
    <lineage>
        <taxon>Eukaryota</taxon>
        <taxon>Fungi</taxon>
        <taxon>Dikarya</taxon>
        <taxon>Ascomycota</taxon>
        <taxon>Pezizomycotina</taxon>
        <taxon>Sordariomycetes</taxon>
        <taxon>Sordariomycetidae</taxon>
        <taxon>Sordariales</taxon>
        <taxon>Podosporaceae</taxon>
        <taxon>Cladorrhinum</taxon>
    </lineage>
</organism>
<feature type="domain" description="Rhodopsin" evidence="8">
    <location>
        <begin position="39"/>
        <end position="275"/>
    </location>
</feature>
<feature type="transmembrane region" description="Helical" evidence="7">
    <location>
        <begin position="253"/>
        <end position="274"/>
    </location>
</feature>
<dbReference type="GO" id="GO:0016020">
    <property type="term" value="C:membrane"/>
    <property type="evidence" value="ECO:0007669"/>
    <property type="project" value="UniProtKB-SubCell"/>
</dbReference>
<feature type="transmembrane region" description="Helical" evidence="7">
    <location>
        <begin position="104"/>
        <end position="122"/>
    </location>
</feature>
<dbReference type="Pfam" id="PF20684">
    <property type="entry name" value="Fung_rhodopsin"/>
    <property type="match status" value="1"/>
</dbReference>
<proteinExistence type="inferred from homology"/>
<dbReference type="EMBL" id="MU864969">
    <property type="protein sequence ID" value="KAK4462677.1"/>
    <property type="molecule type" value="Genomic_DNA"/>
</dbReference>